<evidence type="ECO:0000313" key="2">
    <source>
        <dbReference type="Proteomes" id="UP000053392"/>
    </source>
</evidence>
<gene>
    <name evidence="1" type="ORF">I313_01848</name>
</gene>
<sequence length="209" mass="24130">MMRESIESVLQRLPSRKSHRVIIYSKGDRNKAGLRELLEISDEVVAIPNVGREGETYLPHVAWHWVFLPRLENLLKPNTGFMSFGPYINQTCGIDSTEQTFPRMADIYSAFRGDLCPPIPQLATWAGQFIVSKKRILENQLRLYENLRSKFHAPPEHWIWEEGWWNSNPSNPTLGHALERSWPVIFDCTDYRKAETCGEGHDSTCQCVD</sequence>
<proteinExistence type="predicted"/>
<name>A0A0D0V2R6_9TREE</name>
<dbReference type="EMBL" id="KN847899">
    <property type="protein sequence ID" value="KIR41691.1"/>
    <property type="molecule type" value="Genomic_DNA"/>
</dbReference>
<dbReference type="HOGENOM" id="CLU_070890_0_0_1"/>
<dbReference type="PANTHER" id="PTHR37490">
    <property type="entry name" value="EXPRESSED PROTEIN"/>
    <property type="match status" value="1"/>
</dbReference>
<accession>A0A0D0V2R6</accession>
<organism evidence="1 2">
    <name type="scientific">Cryptococcus deuterogattii Ram5</name>
    <dbReference type="NCBI Taxonomy" id="1296110"/>
    <lineage>
        <taxon>Eukaryota</taxon>
        <taxon>Fungi</taxon>
        <taxon>Dikarya</taxon>
        <taxon>Basidiomycota</taxon>
        <taxon>Agaricomycotina</taxon>
        <taxon>Tremellomycetes</taxon>
        <taxon>Tremellales</taxon>
        <taxon>Cryptococcaceae</taxon>
        <taxon>Cryptococcus</taxon>
        <taxon>Cryptococcus gattii species complex</taxon>
    </lineage>
</organism>
<reference evidence="1 2" key="1">
    <citation type="submission" date="2015-01" db="EMBL/GenBank/DDBJ databases">
        <title>The Genome Sequence of Cryptococcus gattii Ram5.</title>
        <authorList>
            <consortium name="The Broad Institute Genomics Platform"/>
            <person name="Cuomo C."/>
            <person name="Litvintseva A."/>
            <person name="Chen Y."/>
            <person name="Heitman J."/>
            <person name="Sun S."/>
            <person name="Springer D."/>
            <person name="Dromer F."/>
            <person name="Young S."/>
            <person name="Zeng Q."/>
            <person name="Gargeya S."/>
            <person name="Abouelleil A."/>
            <person name="Alvarado L."/>
            <person name="Chapman S.B."/>
            <person name="Gainer-Dewar J."/>
            <person name="Goldberg J."/>
            <person name="Griggs A."/>
            <person name="Gujja S."/>
            <person name="Hansen M."/>
            <person name="Howarth C."/>
            <person name="Imamovic A."/>
            <person name="Larimer J."/>
            <person name="Murphy C."/>
            <person name="Naylor J."/>
            <person name="Pearson M."/>
            <person name="Priest M."/>
            <person name="Roberts A."/>
            <person name="Saif S."/>
            <person name="Shea T."/>
            <person name="Sykes S."/>
            <person name="Wortman J."/>
            <person name="Nusbaum C."/>
            <person name="Birren B."/>
        </authorList>
    </citation>
    <scope>NUCLEOTIDE SEQUENCE [LARGE SCALE GENOMIC DNA]</scope>
    <source>
        <strain evidence="1 2">Ram5</strain>
    </source>
</reference>
<protein>
    <submittedName>
        <fullName evidence="1">Uncharacterized protein</fullName>
    </submittedName>
</protein>
<dbReference type="Proteomes" id="UP000053392">
    <property type="component" value="Unassembled WGS sequence"/>
</dbReference>
<evidence type="ECO:0000313" key="1">
    <source>
        <dbReference type="EMBL" id="KIR41691.1"/>
    </source>
</evidence>
<dbReference type="OrthoDB" id="28755at2759"/>
<keyword evidence="2" id="KW-1185">Reference proteome</keyword>
<dbReference type="AlphaFoldDB" id="A0A0D0V2R6"/>
<dbReference type="PANTHER" id="PTHR37490:SF1">
    <property type="entry name" value="GLYCOSYLTRANSFERASE 2-LIKE DOMAIN-CONTAINING PROTEIN"/>
    <property type="match status" value="1"/>
</dbReference>